<dbReference type="AlphaFoldDB" id="K9WEF8"/>
<sequence>MVEHQNSNSNPKLTTLKELREYIGLTQEELGQALGITASTISRYERGQHQRIKFTFSQIKRLQALLEQAGLSINDLPDDID</sequence>
<dbReference type="Proteomes" id="UP000010471">
    <property type="component" value="Chromosome"/>
</dbReference>
<dbReference type="Pfam" id="PF13560">
    <property type="entry name" value="HTH_31"/>
    <property type="match status" value="1"/>
</dbReference>
<gene>
    <name evidence="2" type="ORF">Mic7113_2105</name>
</gene>
<reference evidence="2 3" key="1">
    <citation type="submission" date="2012-06" db="EMBL/GenBank/DDBJ databases">
        <title>Finished chromosome of genome of Microcoleus sp. PCC 7113.</title>
        <authorList>
            <consortium name="US DOE Joint Genome Institute"/>
            <person name="Gugger M."/>
            <person name="Coursin T."/>
            <person name="Rippka R."/>
            <person name="Tandeau De Marsac N."/>
            <person name="Huntemann M."/>
            <person name="Wei C.-L."/>
            <person name="Han J."/>
            <person name="Detter J.C."/>
            <person name="Han C."/>
            <person name="Tapia R."/>
            <person name="Chen A."/>
            <person name="Kyrpides N."/>
            <person name="Mavromatis K."/>
            <person name="Markowitz V."/>
            <person name="Szeto E."/>
            <person name="Ivanova N."/>
            <person name="Pagani I."/>
            <person name="Pati A."/>
            <person name="Goodwin L."/>
            <person name="Nordberg H.P."/>
            <person name="Cantor M.N."/>
            <person name="Hua S.X."/>
            <person name="Woyke T."/>
            <person name="Kerfeld C.A."/>
        </authorList>
    </citation>
    <scope>NUCLEOTIDE SEQUENCE [LARGE SCALE GENOMIC DNA]</scope>
    <source>
        <strain evidence="2 3">PCC 7113</strain>
    </source>
</reference>
<dbReference type="SMART" id="SM00530">
    <property type="entry name" value="HTH_XRE"/>
    <property type="match status" value="1"/>
</dbReference>
<keyword evidence="3" id="KW-1185">Reference proteome</keyword>
<proteinExistence type="predicted"/>
<accession>K9WEF8</accession>
<dbReference type="OrthoDB" id="516913at2"/>
<dbReference type="PROSITE" id="PS50943">
    <property type="entry name" value="HTH_CROC1"/>
    <property type="match status" value="1"/>
</dbReference>
<name>K9WEF8_9CYAN</name>
<dbReference type="InterPro" id="IPR010982">
    <property type="entry name" value="Lambda_DNA-bd_dom_sf"/>
</dbReference>
<protein>
    <submittedName>
        <fullName evidence="2">Putative transcriptional regulator</fullName>
    </submittedName>
</protein>
<dbReference type="CDD" id="cd00093">
    <property type="entry name" value="HTH_XRE"/>
    <property type="match status" value="1"/>
</dbReference>
<dbReference type="HOGENOM" id="CLU_066192_62_3_3"/>
<dbReference type="SUPFAM" id="SSF47413">
    <property type="entry name" value="lambda repressor-like DNA-binding domains"/>
    <property type="match status" value="1"/>
</dbReference>
<dbReference type="Gene3D" id="1.10.260.40">
    <property type="entry name" value="lambda repressor-like DNA-binding domains"/>
    <property type="match status" value="1"/>
</dbReference>
<dbReference type="KEGG" id="mic:Mic7113_2105"/>
<feature type="domain" description="HTH cro/C1-type" evidence="1">
    <location>
        <begin position="16"/>
        <end position="76"/>
    </location>
</feature>
<dbReference type="eggNOG" id="COG1396">
    <property type="taxonomic scope" value="Bacteria"/>
</dbReference>
<dbReference type="GO" id="GO:0003677">
    <property type="term" value="F:DNA binding"/>
    <property type="evidence" value="ECO:0007669"/>
    <property type="project" value="InterPro"/>
</dbReference>
<evidence type="ECO:0000313" key="3">
    <source>
        <dbReference type="Proteomes" id="UP000010471"/>
    </source>
</evidence>
<evidence type="ECO:0000313" key="2">
    <source>
        <dbReference type="EMBL" id="AFZ17922.1"/>
    </source>
</evidence>
<organism evidence="2 3">
    <name type="scientific">Allocoleopsis franciscana PCC 7113</name>
    <dbReference type="NCBI Taxonomy" id="1173027"/>
    <lineage>
        <taxon>Bacteria</taxon>
        <taxon>Bacillati</taxon>
        <taxon>Cyanobacteriota</taxon>
        <taxon>Cyanophyceae</taxon>
        <taxon>Coleofasciculales</taxon>
        <taxon>Coleofasciculaceae</taxon>
        <taxon>Allocoleopsis</taxon>
        <taxon>Allocoleopsis franciscana</taxon>
    </lineage>
</organism>
<dbReference type="InterPro" id="IPR001387">
    <property type="entry name" value="Cro/C1-type_HTH"/>
</dbReference>
<dbReference type="EMBL" id="CP003630">
    <property type="protein sequence ID" value="AFZ17922.1"/>
    <property type="molecule type" value="Genomic_DNA"/>
</dbReference>
<evidence type="ECO:0000259" key="1">
    <source>
        <dbReference type="PROSITE" id="PS50943"/>
    </source>
</evidence>